<evidence type="ECO:0000313" key="3">
    <source>
        <dbReference type="EMBL" id="CDQ66474.1"/>
    </source>
</evidence>
<feature type="region of interest" description="Disordered" evidence="1">
    <location>
        <begin position="1"/>
        <end position="41"/>
    </location>
</feature>
<feature type="domain" description="WH2" evidence="2">
    <location>
        <begin position="36"/>
        <end position="53"/>
    </location>
</feature>
<evidence type="ECO:0000313" key="4">
    <source>
        <dbReference type="Proteomes" id="UP000193380"/>
    </source>
</evidence>
<protein>
    <recommendedName>
        <fullName evidence="2">WH2 domain-containing protein</fullName>
    </recommendedName>
</protein>
<proteinExistence type="predicted"/>
<dbReference type="Proteomes" id="UP000193380">
    <property type="component" value="Unassembled WGS sequence"/>
</dbReference>
<reference evidence="3" key="1">
    <citation type="journal article" date="2014" name="Nat. Commun.">
        <title>The rainbow trout genome provides novel insights into evolution after whole-genome duplication in vertebrates.</title>
        <authorList>
            <person name="Berthelot C."/>
            <person name="Brunet F."/>
            <person name="Chalopin D."/>
            <person name="Juanchich A."/>
            <person name="Bernard M."/>
            <person name="Noel B."/>
            <person name="Bento P."/>
            <person name="Da Silva C."/>
            <person name="Labadie K."/>
            <person name="Alberti A."/>
            <person name="Aury J.M."/>
            <person name="Louis A."/>
            <person name="Dehais P."/>
            <person name="Bardou P."/>
            <person name="Montfort J."/>
            <person name="Klopp C."/>
            <person name="Cabau C."/>
            <person name="Gaspin C."/>
            <person name="Thorgaard G.H."/>
            <person name="Boussaha M."/>
            <person name="Quillet E."/>
            <person name="Guyomard R."/>
            <person name="Galiana D."/>
            <person name="Bobe J."/>
            <person name="Volff J.N."/>
            <person name="Genet C."/>
            <person name="Wincker P."/>
            <person name="Jaillon O."/>
            <person name="Roest Crollius H."/>
            <person name="Guiguen Y."/>
        </authorList>
    </citation>
    <scope>NUCLEOTIDE SEQUENCE [LARGE SCALE GENOMIC DNA]</scope>
</reference>
<dbReference type="GO" id="GO:0003779">
    <property type="term" value="F:actin binding"/>
    <property type="evidence" value="ECO:0007669"/>
    <property type="project" value="InterPro"/>
</dbReference>
<feature type="compositionally biased region" description="Pro residues" evidence="1">
    <location>
        <begin position="1"/>
        <end position="18"/>
    </location>
</feature>
<dbReference type="AlphaFoldDB" id="A0A060WN22"/>
<dbReference type="PANTHER" id="PTHR48226">
    <property type="entry name" value="OS06G0326200 PROTEIN"/>
    <property type="match status" value="1"/>
</dbReference>
<dbReference type="PANTHER" id="PTHR48226:SF1">
    <property type="entry name" value="WAS_WASL-INTERACTING PROTEIN FAMILY MEMBER 1"/>
    <property type="match status" value="1"/>
</dbReference>
<reference evidence="3" key="2">
    <citation type="submission" date="2014-03" db="EMBL/GenBank/DDBJ databases">
        <authorList>
            <person name="Genoscope - CEA"/>
        </authorList>
    </citation>
    <scope>NUCLEOTIDE SEQUENCE</scope>
</reference>
<accession>A0A060WN22</accession>
<dbReference type="Pfam" id="PF02205">
    <property type="entry name" value="WH2"/>
    <property type="match status" value="1"/>
</dbReference>
<sequence>MPVPPPPPPPPGPPPPPTSNQANTRAPKLNRDEAKGRGALLSDISKGARLKKVGVVNDRSAPIIEKPKESGGGCGRGGGSSVGSGGGPGGLFAGGMPKLRSVGAGGKQNSQNRIRM</sequence>
<dbReference type="PaxDb" id="8022-A0A060WN22"/>
<feature type="region of interest" description="Disordered" evidence="1">
    <location>
        <begin position="61"/>
        <end position="116"/>
    </location>
</feature>
<dbReference type="InterPro" id="IPR053099">
    <property type="entry name" value="WAS/WASL-interacting_domain"/>
</dbReference>
<dbReference type="PROSITE" id="PS51082">
    <property type="entry name" value="WH2"/>
    <property type="match status" value="1"/>
</dbReference>
<organism evidence="3 4">
    <name type="scientific">Oncorhynchus mykiss</name>
    <name type="common">Rainbow trout</name>
    <name type="synonym">Salmo gairdneri</name>
    <dbReference type="NCBI Taxonomy" id="8022"/>
    <lineage>
        <taxon>Eukaryota</taxon>
        <taxon>Metazoa</taxon>
        <taxon>Chordata</taxon>
        <taxon>Craniata</taxon>
        <taxon>Vertebrata</taxon>
        <taxon>Euteleostomi</taxon>
        <taxon>Actinopterygii</taxon>
        <taxon>Neopterygii</taxon>
        <taxon>Teleostei</taxon>
        <taxon>Protacanthopterygii</taxon>
        <taxon>Salmoniformes</taxon>
        <taxon>Salmonidae</taxon>
        <taxon>Salmoninae</taxon>
        <taxon>Oncorhynchus</taxon>
    </lineage>
</organism>
<evidence type="ECO:0000259" key="2">
    <source>
        <dbReference type="PROSITE" id="PS51082"/>
    </source>
</evidence>
<dbReference type="GO" id="GO:0030048">
    <property type="term" value="P:actin filament-based movement"/>
    <property type="evidence" value="ECO:0007669"/>
    <property type="project" value="TreeGrafter"/>
</dbReference>
<feature type="compositionally biased region" description="Gly residues" evidence="1">
    <location>
        <begin position="70"/>
        <end position="93"/>
    </location>
</feature>
<name>A0A060WN22_ONCMY</name>
<dbReference type="InterPro" id="IPR003124">
    <property type="entry name" value="WH2_dom"/>
</dbReference>
<gene>
    <name evidence="3" type="ORF">GSONMT00075429001</name>
</gene>
<evidence type="ECO:0000256" key="1">
    <source>
        <dbReference type="SAM" id="MobiDB-lite"/>
    </source>
</evidence>
<dbReference type="STRING" id="8022.A0A060WN22"/>
<feature type="compositionally biased region" description="Polar residues" evidence="1">
    <location>
        <begin position="107"/>
        <end position="116"/>
    </location>
</feature>
<dbReference type="GO" id="GO:0005884">
    <property type="term" value="C:actin filament"/>
    <property type="evidence" value="ECO:0007669"/>
    <property type="project" value="TreeGrafter"/>
</dbReference>
<dbReference type="EMBL" id="FR904545">
    <property type="protein sequence ID" value="CDQ66474.1"/>
    <property type="molecule type" value="Genomic_DNA"/>
</dbReference>